<dbReference type="VEuPathDB" id="FungiDB:CC77DRAFT_1093040"/>
<dbReference type="EMBL" id="PDXD01000003">
    <property type="protein sequence ID" value="RYN81206.1"/>
    <property type="molecule type" value="Genomic_DNA"/>
</dbReference>
<dbReference type="Proteomes" id="UP000291422">
    <property type="component" value="Unassembled WGS sequence"/>
</dbReference>
<proteinExistence type="predicted"/>
<dbReference type="AlphaFoldDB" id="A0A4Q4NS77"/>
<name>A0A4Q4NS77_ALTAL</name>
<organism evidence="1 2">
    <name type="scientific">Alternaria alternata</name>
    <name type="common">Alternaria rot fungus</name>
    <name type="synonym">Torula alternata</name>
    <dbReference type="NCBI Taxonomy" id="5599"/>
    <lineage>
        <taxon>Eukaryota</taxon>
        <taxon>Fungi</taxon>
        <taxon>Dikarya</taxon>
        <taxon>Ascomycota</taxon>
        <taxon>Pezizomycotina</taxon>
        <taxon>Dothideomycetes</taxon>
        <taxon>Pleosporomycetidae</taxon>
        <taxon>Pleosporales</taxon>
        <taxon>Pleosporineae</taxon>
        <taxon>Pleosporaceae</taxon>
        <taxon>Alternaria</taxon>
        <taxon>Alternaria sect. Alternaria</taxon>
        <taxon>Alternaria alternata complex</taxon>
    </lineage>
</organism>
<protein>
    <submittedName>
        <fullName evidence="1">Uncharacterized protein</fullName>
    </submittedName>
</protein>
<comment type="caution">
    <text evidence="1">The sequence shown here is derived from an EMBL/GenBank/DDBJ whole genome shotgun (WGS) entry which is preliminary data.</text>
</comment>
<evidence type="ECO:0000313" key="2">
    <source>
        <dbReference type="Proteomes" id="UP000291422"/>
    </source>
</evidence>
<gene>
    <name evidence="1" type="ORF">AA0117_g2661</name>
</gene>
<sequence>MFAKEFSGKYQERTLDTESRDVLRQAESLSAMSPPPTLKYVAIIEAHTDKAFFKFSPSDINEKKRKIINSAKDMCTQMVSKGYGGKVKRQDIMDTALNMAKK</sequence>
<reference evidence="2" key="1">
    <citation type="journal article" date="2019" name="bioRxiv">
        <title>Genomics, evolutionary history and diagnostics of the Alternaria alternata species group including apple and Asian pear pathotypes.</title>
        <authorList>
            <person name="Armitage A.D."/>
            <person name="Cockerton H.M."/>
            <person name="Sreenivasaprasad S."/>
            <person name="Woodhall J.W."/>
            <person name="Lane C.R."/>
            <person name="Harrison R.J."/>
            <person name="Clarkson J.P."/>
        </authorList>
    </citation>
    <scope>NUCLEOTIDE SEQUENCE [LARGE SCALE GENOMIC DNA]</scope>
    <source>
        <strain evidence="2">FERA 1177</strain>
    </source>
</reference>
<evidence type="ECO:0000313" key="1">
    <source>
        <dbReference type="EMBL" id="RYN81206.1"/>
    </source>
</evidence>
<accession>A0A4Q4NS77</accession>